<protein>
    <submittedName>
        <fullName evidence="9">M3 family metallopeptidase</fullName>
    </submittedName>
</protein>
<sequence>MTAGTAALLEPSALPYGLPDFAAFTDADVEPAARAAMDDHNAEIAAIIANPEPPTVDNTSVALELSGQALNRVLSTFYNLVGPDATAERQDIDRRLSPLLAQHFAAIWLDTDLFARVRAVAEQIETGTARVDDETRRLVEKQVREFTRRGAALGGSARERVAEIDERLAELTTAFGENVLRSTAELAVHVTDGAELAGLDDATVSSLAANAQEAGRSGWLIPLGLPTVQPLSAQLTDAGLRARLMAASLQRGRTAGSDNTPLVLEIVALRAERAELLGYACHADYVLEEETAKTAEAARGLLESVADAAGTNARHEAKDMLGGDDENPLSPADWAHFAERLRAERFSVEDSTVRQYFELDTVLHEGVMYAASTLYGLEFTRRTDLAGYLPGVQVWEVRRPADEDPETGLILLDYYARPTKRGGAWMSSFTDQSTALGTKPVVVNVMNLAAPAAGAPTLLTRDEVTTMFHEFGHALHGLLSQVRYPTFSGTNVPRDFVEFPSQVNEMWADESEVLSRFAHHVETGSEIPEDLVTRLREAEKFGQGQATVEYLGAALIDLAWHSLSLEQAQAVDDVDAFESQVLASAGLDVEGIEPRYRSRYFQHIFAGGYSAAYYSYFWAEVLDADAADWFRERGGLRAQLGEQLRTEVLSRGGAIDFDEAYRAFRGASPDPAPLLRRRGLESSAVG</sequence>
<dbReference type="Proteomes" id="UP000776650">
    <property type="component" value="Unassembled WGS sequence"/>
</dbReference>
<evidence type="ECO:0000256" key="4">
    <source>
        <dbReference type="ARBA" id="ARBA00022801"/>
    </source>
</evidence>
<dbReference type="EMBL" id="DYXM01000028">
    <property type="protein sequence ID" value="HJE89653.1"/>
    <property type="molecule type" value="Genomic_DNA"/>
</dbReference>
<dbReference type="GO" id="GO:0004180">
    <property type="term" value="F:carboxypeptidase activity"/>
    <property type="evidence" value="ECO:0007669"/>
    <property type="project" value="TreeGrafter"/>
</dbReference>
<dbReference type="GO" id="GO:0004222">
    <property type="term" value="F:metalloendopeptidase activity"/>
    <property type="evidence" value="ECO:0007669"/>
    <property type="project" value="InterPro"/>
</dbReference>
<accession>A0A921F2K8</accession>
<dbReference type="InterPro" id="IPR024077">
    <property type="entry name" value="Neurolysin/TOP_dom2"/>
</dbReference>
<reference evidence="9" key="2">
    <citation type="submission" date="2021-09" db="EMBL/GenBank/DDBJ databases">
        <authorList>
            <person name="Gilroy R."/>
        </authorList>
    </citation>
    <scope>NUCLEOTIDE SEQUENCE</scope>
    <source>
        <strain evidence="9">ChiGjej1B1-18357</strain>
    </source>
</reference>
<comment type="similarity">
    <text evidence="1 7">Belongs to the peptidase M3 family.</text>
</comment>
<evidence type="ECO:0000256" key="1">
    <source>
        <dbReference type="ARBA" id="ARBA00006040"/>
    </source>
</evidence>
<proteinExistence type="inferred from homology"/>
<dbReference type="PANTHER" id="PTHR43660">
    <property type="entry name" value="DIPEPTIDYL CARBOXYPEPTIDASE"/>
    <property type="match status" value="1"/>
</dbReference>
<dbReference type="CDD" id="cd06456">
    <property type="entry name" value="M3A_DCP"/>
    <property type="match status" value="1"/>
</dbReference>
<dbReference type="Gene3D" id="1.10.1370.40">
    <property type="match status" value="1"/>
</dbReference>
<dbReference type="InterPro" id="IPR001567">
    <property type="entry name" value="Pept_M3A_M3B_dom"/>
</dbReference>
<dbReference type="Pfam" id="PF01432">
    <property type="entry name" value="Peptidase_M3"/>
    <property type="match status" value="1"/>
</dbReference>
<evidence type="ECO:0000256" key="2">
    <source>
        <dbReference type="ARBA" id="ARBA00022670"/>
    </source>
</evidence>
<evidence type="ECO:0000313" key="10">
    <source>
        <dbReference type="Proteomes" id="UP000776650"/>
    </source>
</evidence>
<evidence type="ECO:0000313" key="9">
    <source>
        <dbReference type="EMBL" id="HJE89653.1"/>
    </source>
</evidence>
<dbReference type="AlphaFoldDB" id="A0A921F2K8"/>
<keyword evidence="3 7" id="KW-0479">Metal-binding</keyword>
<dbReference type="SUPFAM" id="SSF55486">
    <property type="entry name" value="Metalloproteases ('zincins'), catalytic domain"/>
    <property type="match status" value="1"/>
</dbReference>
<evidence type="ECO:0000256" key="6">
    <source>
        <dbReference type="ARBA" id="ARBA00023049"/>
    </source>
</evidence>
<dbReference type="InterPro" id="IPR045090">
    <property type="entry name" value="Pept_M3A_M3B"/>
</dbReference>
<dbReference type="FunFam" id="3.40.390.10:FF:000009">
    <property type="entry name" value="Oligopeptidase A"/>
    <property type="match status" value="1"/>
</dbReference>
<gene>
    <name evidence="9" type="ORF">K8V11_01415</name>
</gene>
<name>A0A921F2K8_9ACTN</name>
<evidence type="ECO:0000256" key="7">
    <source>
        <dbReference type="RuleBase" id="RU003435"/>
    </source>
</evidence>
<comment type="caution">
    <text evidence="9">The sequence shown here is derived from an EMBL/GenBank/DDBJ whole genome shotgun (WGS) entry which is preliminary data.</text>
</comment>
<evidence type="ECO:0000256" key="3">
    <source>
        <dbReference type="ARBA" id="ARBA00022723"/>
    </source>
</evidence>
<dbReference type="PANTHER" id="PTHR43660:SF1">
    <property type="entry name" value="DIPEPTIDYL CARBOXYPEPTIDASE"/>
    <property type="match status" value="1"/>
</dbReference>
<evidence type="ECO:0000259" key="8">
    <source>
        <dbReference type="Pfam" id="PF01432"/>
    </source>
</evidence>
<dbReference type="GO" id="GO:0046872">
    <property type="term" value="F:metal ion binding"/>
    <property type="evidence" value="ECO:0007669"/>
    <property type="project" value="UniProtKB-UniRule"/>
</dbReference>
<dbReference type="GO" id="GO:0005829">
    <property type="term" value="C:cytosol"/>
    <property type="evidence" value="ECO:0007669"/>
    <property type="project" value="UniProtKB-ARBA"/>
</dbReference>
<dbReference type="Gene3D" id="3.40.390.10">
    <property type="entry name" value="Collagenase (Catalytic Domain)"/>
    <property type="match status" value="1"/>
</dbReference>
<reference evidence="9" key="1">
    <citation type="journal article" date="2021" name="PeerJ">
        <title>Extensive microbial diversity within the chicken gut microbiome revealed by metagenomics and culture.</title>
        <authorList>
            <person name="Gilroy R."/>
            <person name="Ravi A."/>
            <person name="Getino M."/>
            <person name="Pursley I."/>
            <person name="Horton D.L."/>
            <person name="Alikhan N.F."/>
            <person name="Baker D."/>
            <person name="Gharbi K."/>
            <person name="Hall N."/>
            <person name="Watson M."/>
            <person name="Adriaenssens E.M."/>
            <person name="Foster-Nyarko E."/>
            <person name="Jarju S."/>
            <person name="Secka A."/>
            <person name="Antonio M."/>
            <person name="Oren A."/>
            <person name="Chaudhuri R.R."/>
            <person name="La Ragione R."/>
            <person name="Hildebrand F."/>
            <person name="Pallen M.J."/>
        </authorList>
    </citation>
    <scope>NUCLEOTIDE SEQUENCE</scope>
    <source>
        <strain evidence="9">ChiGjej1B1-18357</strain>
    </source>
</reference>
<dbReference type="InterPro" id="IPR024079">
    <property type="entry name" value="MetalloPept_cat_dom_sf"/>
</dbReference>
<keyword evidence="5 7" id="KW-0862">Zinc</keyword>
<keyword evidence="4 7" id="KW-0378">Hydrolase</keyword>
<keyword evidence="6 7" id="KW-0482">Metalloprotease</keyword>
<dbReference type="GO" id="GO:0006508">
    <property type="term" value="P:proteolysis"/>
    <property type="evidence" value="ECO:0007669"/>
    <property type="project" value="UniProtKB-KW"/>
</dbReference>
<keyword evidence="2 7" id="KW-0645">Protease</keyword>
<dbReference type="Gene3D" id="1.10.1370.10">
    <property type="entry name" value="Neurolysin, domain 3"/>
    <property type="match status" value="1"/>
</dbReference>
<organism evidence="9 10">
    <name type="scientific">Dietzia timorensis</name>
    <dbReference type="NCBI Taxonomy" id="499555"/>
    <lineage>
        <taxon>Bacteria</taxon>
        <taxon>Bacillati</taxon>
        <taxon>Actinomycetota</taxon>
        <taxon>Actinomycetes</taxon>
        <taxon>Mycobacteriales</taxon>
        <taxon>Dietziaceae</taxon>
        <taxon>Dietzia</taxon>
    </lineage>
</organism>
<feature type="domain" description="Peptidase M3A/M3B catalytic" evidence="8">
    <location>
        <begin position="234"/>
        <end position="679"/>
    </location>
</feature>
<evidence type="ECO:0000256" key="5">
    <source>
        <dbReference type="ARBA" id="ARBA00022833"/>
    </source>
</evidence>
<dbReference type="InterPro" id="IPR034005">
    <property type="entry name" value="M3A_DCP"/>
</dbReference>
<comment type="cofactor">
    <cofactor evidence="7">
        <name>Zn(2+)</name>
        <dbReference type="ChEBI" id="CHEBI:29105"/>
    </cofactor>
    <text evidence="7">Binds 1 zinc ion.</text>
</comment>
<dbReference type="RefSeq" id="WP_303910446.1">
    <property type="nucleotide sequence ID" value="NZ_DYXM01000028.1"/>
</dbReference>